<name>A0A917NQ87_9BACL</name>
<comment type="caution">
    <text evidence="1">The sequence shown here is derived from an EMBL/GenBank/DDBJ whole genome shotgun (WGS) entry which is preliminary data.</text>
</comment>
<keyword evidence="2" id="KW-1185">Reference proteome</keyword>
<organism evidence="1 2">
    <name type="scientific">Alicyclobacillus cellulosilyticus</name>
    <dbReference type="NCBI Taxonomy" id="1003997"/>
    <lineage>
        <taxon>Bacteria</taxon>
        <taxon>Bacillati</taxon>
        <taxon>Bacillota</taxon>
        <taxon>Bacilli</taxon>
        <taxon>Bacillales</taxon>
        <taxon>Alicyclobacillaceae</taxon>
        <taxon>Alicyclobacillus</taxon>
    </lineage>
</organism>
<protein>
    <submittedName>
        <fullName evidence="1">Uncharacterized protein</fullName>
    </submittedName>
</protein>
<gene>
    <name evidence="1" type="ORF">GCM10010885_24770</name>
</gene>
<dbReference type="Proteomes" id="UP000637695">
    <property type="component" value="Unassembled WGS sequence"/>
</dbReference>
<dbReference type="AlphaFoldDB" id="A0A917NQ87"/>
<dbReference type="Gene3D" id="3.10.580.10">
    <property type="entry name" value="CBS-domain"/>
    <property type="match status" value="1"/>
</dbReference>
<proteinExistence type="predicted"/>
<reference evidence="1" key="1">
    <citation type="journal article" date="2014" name="Int. J. Syst. Evol. Microbiol.">
        <title>Complete genome sequence of Corynebacterium casei LMG S-19264T (=DSM 44701T), isolated from a smear-ripened cheese.</title>
        <authorList>
            <consortium name="US DOE Joint Genome Institute (JGI-PGF)"/>
            <person name="Walter F."/>
            <person name="Albersmeier A."/>
            <person name="Kalinowski J."/>
            <person name="Ruckert C."/>
        </authorList>
    </citation>
    <scope>NUCLEOTIDE SEQUENCE</scope>
    <source>
        <strain evidence="1">JCM 18487</strain>
    </source>
</reference>
<evidence type="ECO:0000313" key="2">
    <source>
        <dbReference type="Proteomes" id="UP000637695"/>
    </source>
</evidence>
<sequence>MTLTKRRHILIEEDEKIVAIVSIGDILYNLLEDRAKTIEHLEKYIHTY</sequence>
<reference evidence="1" key="2">
    <citation type="submission" date="2020-09" db="EMBL/GenBank/DDBJ databases">
        <authorList>
            <person name="Sun Q."/>
            <person name="Ohkuma M."/>
        </authorList>
    </citation>
    <scope>NUCLEOTIDE SEQUENCE</scope>
    <source>
        <strain evidence="1">JCM 18487</strain>
    </source>
</reference>
<dbReference type="InterPro" id="IPR046342">
    <property type="entry name" value="CBS_dom_sf"/>
</dbReference>
<dbReference type="EMBL" id="BMOY01000121">
    <property type="protein sequence ID" value="GGJ14612.1"/>
    <property type="molecule type" value="Genomic_DNA"/>
</dbReference>
<evidence type="ECO:0000313" key="1">
    <source>
        <dbReference type="EMBL" id="GGJ14612.1"/>
    </source>
</evidence>
<accession>A0A917NQ87</accession>